<feature type="signal peptide" evidence="8">
    <location>
        <begin position="1"/>
        <end position="28"/>
    </location>
</feature>
<keyword evidence="10" id="KW-0645">Protease</keyword>
<dbReference type="Gene3D" id="3.40.710.10">
    <property type="entry name" value="DD-peptidase/beta-lactamase superfamily"/>
    <property type="match status" value="1"/>
</dbReference>
<dbReference type="PANTHER" id="PTHR21581">
    <property type="entry name" value="D-ALANYL-D-ALANINE CARBOXYPEPTIDASE"/>
    <property type="match status" value="1"/>
</dbReference>
<evidence type="ECO:0000313" key="11">
    <source>
        <dbReference type="Proteomes" id="UP000297741"/>
    </source>
</evidence>
<keyword evidence="10" id="KW-0121">Carboxypeptidase</keyword>
<feature type="chain" id="PRO_5045267034" evidence="8">
    <location>
        <begin position="29"/>
        <end position="582"/>
    </location>
</feature>
<keyword evidence="6" id="KW-0961">Cell wall biogenesis/degradation</keyword>
<evidence type="ECO:0000256" key="7">
    <source>
        <dbReference type="RuleBase" id="RU004016"/>
    </source>
</evidence>
<dbReference type="PRINTS" id="PR00725">
    <property type="entry name" value="DADACBPTASE1"/>
</dbReference>
<protein>
    <submittedName>
        <fullName evidence="10">D-alanyl-D-alanine carboxypeptidase</fullName>
    </submittedName>
</protein>
<dbReference type="EMBL" id="RPEM01000002">
    <property type="protein sequence ID" value="TGD44764.1"/>
    <property type="molecule type" value="Genomic_DNA"/>
</dbReference>
<comment type="caution">
    <text evidence="10">The sequence shown here is derived from an EMBL/GenBank/DDBJ whole genome shotgun (WGS) entry which is preliminary data.</text>
</comment>
<evidence type="ECO:0000256" key="5">
    <source>
        <dbReference type="ARBA" id="ARBA00022984"/>
    </source>
</evidence>
<evidence type="ECO:0000259" key="9">
    <source>
        <dbReference type="Pfam" id="PF00768"/>
    </source>
</evidence>
<dbReference type="Proteomes" id="UP000297741">
    <property type="component" value="Unassembled WGS sequence"/>
</dbReference>
<keyword evidence="4" id="KW-0133">Cell shape</keyword>
<keyword evidence="11" id="KW-1185">Reference proteome</keyword>
<evidence type="ECO:0000256" key="4">
    <source>
        <dbReference type="ARBA" id="ARBA00022960"/>
    </source>
</evidence>
<dbReference type="PROSITE" id="PS51257">
    <property type="entry name" value="PROKAR_LIPOPROTEIN"/>
    <property type="match status" value="1"/>
</dbReference>
<name>A0ABY2KPY2_9RHOB</name>
<evidence type="ECO:0000256" key="8">
    <source>
        <dbReference type="SAM" id="SignalP"/>
    </source>
</evidence>
<feature type="domain" description="Peptidase S11 D-alanyl-D-alanine carboxypeptidase A N-terminal" evidence="9">
    <location>
        <begin position="23"/>
        <end position="249"/>
    </location>
</feature>
<dbReference type="SUPFAM" id="SSF56601">
    <property type="entry name" value="beta-lactamase/transpeptidase-like"/>
    <property type="match status" value="1"/>
</dbReference>
<keyword evidence="3" id="KW-0378">Hydrolase</keyword>
<evidence type="ECO:0000313" key="10">
    <source>
        <dbReference type="EMBL" id="TGD44764.1"/>
    </source>
</evidence>
<reference evidence="10 11" key="1">
    <citation type="submission" date="2018-11" db="EMBL/GenBank/DDBJ databases">
        <title>Tabrizicola sp. isolated from sediment of alpine lake.</title>
        <authorList>
            <person name="Liu Z."/>
        </authorList>
    </citation>
    <scope>NUCLEOTIDE SEQUENCE [LARGE SCALE GENOMIC DNA]</scope>
    <source>
        <strain evidence="10 11">DRYC-M-16</strain>
    </source>
</reference>
<comment type="similarity">
    <text evidence="1 7">Belongs to the peptidase S11 family.</text>
</comment>
<gene>
    <name evidence="10" type="ORF">EEB11_04145</name>
</gene>
<keyword evidence="2 8" id="KW-0732">Signal</keyword>
<dbReference type="GO" id="GO:0004180">
    <property type="term" value="F:carboxypeptidase activity"/>
    <property type="evidence" value="ECO:0007669"/>
    <property type="project" value="UniProtKB-KW"/>
</dbReference>
<dbReference type="InterPro" id="IPR001967">
    <property type="entry name" value="Peptidase_S11_N"/>
</dbReference>
<proteinExistence type="inferred from homology"/>
<keyword evidence="5" id="KW-0573">Peptidoglycan synthesis</keyword>
<sequence>MGRYARNFVCLVAFIVVAACSSSQPSGAAPYAAIVQDARTGEILLAENADTRLHPASLTKMLTLYIAFEEIQRGRLSLDTMVTVSKNAASKPPSKLGLKAGQKISVRHLIRAAATKSANDAASALGDHIGGSEAGFARRMDATAKALGMRNSTFKNANGLTASGHLSTARDMNTLGRRLFFDFPQYYNIFSRRSTDAGLATVRNTNSRFLDAYKGADGIKTGFTNAAGFNLTASAERGNVRIIATVFGGTSTAARNAKVAQLLDIGFKRAPANAPTQVPQAPSYSAHVEALMAEADGLPEVEGGAGKTIRLQMAVAKSPRPAARPDAGRVAATELAVAAIEDSIAAALAEAVAAPPPPGTLDAQAVAMADGAAVTGPAIAPPPPRPESLVAEVVATEAPAQVVVAAAVDVPPNTAPEAGTLDAQVVALGGAATLDGQAEQFAALPDGGMVDDGLMVSAPVQVAAMAMPAPPPAPKRNAPIFDRVADAPQAQPMDEPVVIRLSTSSARHWGVTLGRFNSRSEAERLLLKTQLAESATLNDGLRKVVQRGGGYEANFMGLTQDQADLACRRLQARAVQCFAMGP</sequence>
<evidence type="ECO:0000256" key="3">
    <source>
        <dbReference type="ARBA" id="ARBA00022801"/>
    </source>
</evidence>
<accession>A0ABY2KPY2</accession>
<dbReference type="InterPro" id="IPR012338">
    <property type="entry name" value="Beta-lactam/transpept-like"/>
</dbReference>
<dbReference type="InterPro" id="IPR018044">
    <property type="entry name" value="Peptidase_S11"/>
</dbReference>
<evidence type="ECO:0000256" key="6">
    <source>
        <dbReference type="ARBA" id="ARBA00023316"/>
    </source>
</evidence>
<dbReference type="Pfam" id="PF00768">
    <property type="entry name" value="Peptidase_S11"/>
    <property type="match status" value="1"/>
</dbReference>
<dbReference type="PANTHER" id="PTHR21581:SF6">
    <property type="entry name" value="TRAFFICKING PROTEIN PARTICLE COMPLEX SUBUNIT 12"/>
    <property type="match status" value="1"/>
</dbReference>
<evidence type="ECO:0000256" key="1">
    <source>
        <dbReference type="ARBA" id="ARBA00007164"/>
    </source>
</evidence>
<organism evidence="10 11">
    <name type="scientific">Pseudotabrizicola sediminis</name>
    <dbReference type="NCBI Taxonomy" id="2486418"/>
    <lineage>
        <taxon>Bacteria</taxon>
        <taxon>Pseudomonadati</taxon>
        <taxon>Pseudomonadota</taxon>
        <taxon>Alphaproteobacteria</taxon>
        <taxon>Rhodobacterales</taxon>
        <taxon>Paracoccaceae</taxon>
        <taxon>Pseudotabrizicola</taxon>
    </lineage>
</organism>
<evidence type="ECO:0000256" key="2">
    <source>
        <dbReference type="ARBA" id="ARBA00022729"/>
    </source>
</evidence>